<keyword evidence="3" id="KW-1185">Reference proteome</keyword>
<accession>A0ABU7N4E3</accession>
<comment type="caution">
    <text evidence="2">The sequence shown here is derived from an EMBL/GenBank/DDBJ whole genome shotgun (WGS) entry which is preliminary data.</text>
</comment>
<organism evidence="2 3">
    <name type="scientific">Pseudomonas viridiflava</name>
    <name type="common">Phytomonas viridiflava</name>
    <dbReference type="NCBI Taxonomy" id="33069"/>
    <lineage>
        <taxon>Bacteria</taxon>
        <taxon>Pseudomonadati</taxon>
        <taxon>Pseudomonadota</taxon>
        <taxon>Gammaproteobacteria</taxon>
        <taxon>Pseudomonadales</taxon>
        <taxon>Pseudomonadaceae</taxon>
        <taxon>Pseudomonas</taxon>
    </lineage>
</organism>
<dbReference type="EMBL" id="JAZEIP010000007">
    <property type="protein sequence ID" value="MEE4039797.1"/>
    <property type="molecule type" value="Genomic_DNA"/>
</dbReference>
<evidence type="ECO:0000313" key="3">
    <source>
        <dbReference type="Proteomes" id="UP001343600"/>
    </source>
</evidence>
<gene>
    <name evidence="2" type="ORF">V2I87_06760</name>
</gene>
<sequence>MISVPIGLIGLFIILPLIVNLVVFAVIAHRYVDIIEGCLSNCSFVSTIREAWSGGGLLGEVIRSGMIAMVLMMPKLFAEKGIVDQEEIRNLPALYKGMLVVPMTVNFFLFVALMCLRFSGYLLGL</sequence>
<protein>
    <submittedName>
        <fullName evidence="2">Uncharacterized protein</fullName>
    </submittedName>
</protein>
<name>A0ABU7N4E3_PSEVI</name>
<evidence type="ECO:0000313" key="2">
    <source>
        <dbReference type="EMBL" id="MEE4039797.1"/>
    </source>
</evidence>
<keyword evidence="1" id="KW-1133">Transmembrane helix</keyword>
<feature type="transmembrane region" description="Helical" evidence="1">
    <location>
        <begin position="99"/>
        <end position="123"/>
    </location>
</feature>
<evidence type="ECO:0000256" key="1">
    <source>
        <dbReference type="SAM" id="Phobius"/>
    </source>
</evidence>
<dbReference type="Proteomes" id="UP001343600">
    <property type="component" value="Unassembled WGS sequence"/>
</dbReference>
<keyword evidence="1" id="KW-0472">Membrane</keyword>
<reference evidence="2 3" key="1">
    <citation type="submission" date="2024-01" db="EMBL/GenBank/DDBJ databases">
        <title>Characterization of Pseudomonas viridiflava in Georgia, USA.</title>
        <authorList>
            <person name="Zhao M."/>
            <person name="Dutta B."/>
        </authorList>
    </citation>
    <scope>NUCLEOTIDE SEQUENCE [LARGE SCALE GENOMIC DNA]</scope>
    <source>
        <strain evidence="2 3">21GA0539</strain>
    </source>
</reference>
<feature type="transmembrane region" description="Helical" evidence="1">
    <location>
        <begin position="6"/>
        <end position="27"/>
    </location>
</feature>
<keyword evidence="1" id="KW-0812">Transmembrane</keyword>
<dbReference type="RefSeq" id="WP_043303323.1">
    <property type="nucleotide sequence ID" value="NZ_JAEIJH010000017.1"/>
</dbReference>
<proteinExistence type="predicted"/>